<gene>
    <name evidence="11" type="ORF">CYJ57_00450</name>
</gene>
<evidence type="ECO:0000256" key="6">
    <source>
        <dbReference type="ARBA" id="ARBA00022989"/>
    </source>
</evidence>
<evidence type="ECO:0000313" key="12">
    <source>
        <dbReference type="Proteomes" id="UP000234384"/>
    </source>
</evidence>
<protein>
    <submittedName>
        <fullName evidence="11">ABC transporter ATP-binding protein</fullName>
    </submittedName>
</protein>
<dbReference type="CDD" id="cd18544">
    <property type="entry name" value="ABC_6TM_TmrA_like"/>
    <property type="match status" value="1"/>
</dbReference>
<evidence type="ECO:0000256" key="2">
    <source>
        <dbReference type="ARBA" id="ARBA00022448"/>
    </source>
</evidence>
<dbReference type="SMART" id="SM00382">
    <property type="entry name" value="AAA"/>
    <property type="match status" value="1"/>
</dbReference>
<dbReference type="GO" id="GO:0005524">
    <property type="term" value="F:ATP binding"/>
    <property type="evidence" value="ECO:0007669"/>
    <property type="project" value="UniProtKB-KW"/>
</dbReference>
<evidence type="ECO:0000256" key="7">
    <source>
        <dbReference type="ARBA" id="ARBA00023136"/>
    </source>
</evidence>
<feature type="transmembrane region" description="Helical" evidence="8">
    <location>
        <begin position="15"/>
        <end position="35"/>
    </location>
</feature>
<evidence type="ECO:0000313" key="11">
    <source>
        <dbReference type="EMBL" id="PKY90677.1"/>
    </source>
</evidence>
<dbReference type="FunFam" id="3.40.50.300:FF:000287">
    <property type="entry name" value="Multidrug ABC transporter ATP-binding protein"/>
    <property type="match status" value="1"/>
</dbReference>
<proteinExistence type="predicted"/>
<organism evidence="11 12">
    <name type="scientific">Falseniella ignava</name>
    <dbReference type="NCBI Taxonomy" id="137730"/>
    <lineage>
        <taxon>Bacteria</taxon>
        <taxon>Bacillati</taxon>
        <taxon>Bacillota</taxon>
        <taxon>Bacilli</taxon>
        <taxon>Lactobacillales</taxon>
        <taxon>Aerococcaceae</taxon>
        <taxon>Falseniella</taxon>
    </lineage>
</organism>
<comment type="subcellular location">
    <subcellularLocation>
        <location evidence="1">Cell membrane</location>
        <topology evidence="1">Multi-pass membrane protein</topology>
    </subcellularLocation>
</comment>
<keyword evidence="4" id="KW-0547">Nucleotide-binding</keyword>
<feature type="transmembrane region" description="Helical" evidence="8">
    <location>
        <begin position="164"/>
        <end position="181"/>
    </location>
</feature>
<feature type="domain" description="ABC transporter" evidence="9">
    <location>
        <begin position="342"/>
        <end position="576"/>
    </location>
</feature>
<dbReference type="Gene3D" id="3.40.50.300">
    <property type="entry name" value="P-loop containing nucleotide triphosphate hydrolases"/>
    <property type="match status" value="1"/>
</dbReference>
<evidence type="ECO:0000256" key="8">
    <source>
        <dbReference type="SAM" id="Phobius"/>
    </source>
</evidence>
<dbReference type="Pfam" id="PF00664">
    <property type="entry name" value="ABC_membrane"/>
    <property type="match status" value="1"/>
</dbReference>
<evidence type="ECO:0000259" key="10">
    <source>
        <dbReference type="PROSITE" id="PS50929"/>
    </source>
</evidence>
<dbReference type="PROSITE" id="PS50893">
    <property type="entry name" value="ABC_TRANSPORTER_2"/>
    <property type="match status" value="1"/>
</dbReference>
<dbReference type="GO" id="GO:0016887">
    <property type="term" value="F:ATP hydrolysis activity"/>
    <property type="evidence" value="ECO:0007669"/>
    <property type="project" value="InterPro"/>
</dbReference>
<keyword evidence="3 8" id="KW-0812">Transmembrane</keyword>
<dbReference type="Pfam" id="PF00005">
    <property type="entry name" value="ABC_tran"/>
    <property type="match status" value="1"/>
</dbReference>
<dbReference type="InterPro" id="IPR036640">
    <property type="entry name" value="ABC1_TM_sf"/>
</dbReference>
<feature type="domain" description="ABC transmembrane type-1" evidence="10">
    <location>
        <begin position="20"/>
        <end position="311"/>
    </location>
</feature>
<dbReference type="SUPFAM" id="SSF90123">
    <property type="entry name" value="ABC transporter transmembrane region"/>
    <property type="match status" value="1"/>
</dbReference>
<dbReference type="InterPro" id="IPR003439">
    <property type="entry name" value="ABC_transporter-like_ATP-bd"/>
</dbReference>
<comment type="caution">
    <text evidence="11">The sequence shown here is derived from an EMBL/GenBank/DDBJ whole genome shotgun (WGS) entry which is preliminary data.</text>
</comment>
<dbReference type="Proteomes" id="UP000234384">
    <property type="component" value="Unassembled WGS sequence"/>
</dbReference>
<dbReference type="PANTHER" id="PTHR24221:SF430">
    <property type="entry name" value="MULTIDRUG RESISTANCE ABC TRANSPORTER ATP-BINDING_PERMEASE PROTEIN YHEH-RELATED"/>
    <property type="match status" value="1"/>
</dbReference>
<dbReference type="CDD" id="cd03254">
    <property type="entry name" value="ABCC_Glucan_exporter_like"/>
    <property type="match status" value="1"/>
</dbReference>
<dbReference type="Gene3D" id="1.20.1560.10">
    <property type="entry name" value="ABC transporter type 1, transmembrane domain"/>
    <property type="match status" value="1"/>
</dbReference>
<keyword evidence="7 8" id="KW-0472">Membrane</keyword>
<dbReference type="PANTHER" id="PTHR24221">
    <property type="entry name" value="ATP-BINDING CASSETTE SUB-FAMILY B"/>
    <property type="match status" value="1"/>
</dbReference>
<accession>A0A2I1K506</accession>
<dbReference type="PROSITE" id="PS50929">
    <property type="entry name" value="ABC_TM1F"/>
    <property type="match status" value="1"/>
</dbReference>
<evidence type="ECO:0000259" key="9">
    <source>
        <dbReference type="PROSITE" id="PS50893"/>
    </source>
</evidence>
<dbReference type="OrthoDB" id="9770415at2"/>
<dbReference type="RefSeq" id="WP_101953650.1">
    <property type="nucleotide sequence ID" value="NZ_PKHE01000001.1"/>
</dbReference>
<keyword evidence="6 8" id="KW-1133">Transmembrane helix</keyword>
<dbReference type="PROSITE" id="PS00211">
    <property type="entry name" value="ABC_TRANSPORTER_1"/>
    <property type="match status" value="1"/>
</dbReference>
<evidence type="ECO:0000256" key="3">
    <source>
        <dbReference type="ARBA" id="ARBA00022692"/>
    </source>
</evidence>
<sequence length="586" mass="66517">MKTFKRLISYYRYHFGRFMIGVVLQIVFVTINVYTPRVIQRLIDYITNQVKQNQVIAISVIWEHLAQMMLLIVTGAVVGYVSYLCLAYVANALTKRIRDEAYAHLQQLPVSYFDDKPAGKISSRIVNDTESLREGFFQNFGNQVVVQGLLVISTYIAIFRVSVWVGVIFLGLIPILVWWQLTYARWAKPINTQWRESLSELNNQTAEIVQGVSMVQLYHQEDTINNEFKKMNLKWSDSRYKDIQLNSMFSWNFSELLGNLSITLLMAYIISGYFNQTLTFSVGTIFLLITYIRSLFWPISMLVRLMTTIQQALVSGGRVFELLDAPVEPDVEDTLLITEGKVEFRDVSFGYRPNQLVLDHISFKVKRGETLGLVGHTGSGKSSIINLLLRFYDPQSGNILIDGQDIGCFRRESVRESMGIVLQEPFLFTGTIASNVSMNHPSIDDTMIEEALERVGAMEFVKRLELGIHHPINERGQTLSSGERQLISFARTLVSNPAILILDEATSHIDTETENVIQRAMEVVKEGRTTIIVAHRLSTIQQADQIILLSKGKISEQGTHAQLLDLGGEYAKMYQIQAQISNEPSS</sequence>
<dbReference type="AlphaFoldDB" id="A0A2I1K506"/>
<evidence type="ECO:0000256" key="4">
    <source>
        <dbReference type="ARBA" id="ARBA00022741"/>
    </source>
</evidence>
<evidence type="ECO:0000256" key="1">
    <source>
        <dbReference type="ARBA" id="ARBA00004651"/>
    </source>
</evidence>
<dbReference type="GO" id="GO:0034040">
    <property type="term" value="F:ATPase-coupled lipid transmembrane transporter activity"/>
    <property type="evidence" value="ECO:0007669"/>
    <property type="project" value="TreeGrafter"/>
</dbReference>
<evidence type="ECO:0000256" key="5">
    <source>
        <dbReference type="ARBA" id="ARBA00022840"/>
    </source>
</evidence>
<dbReference type="SUPFAM" id="SSF52540">
    <property type="entry name" value="P-loop containing nucleoside triphosphate hydrolases"/>
    <property type="match status" value="1"/>
</dbReference>
<dbReference type="InterPro" id="IPR011527">
    <property type="entry name" value="ABC1_TM_dom"/>
</dbReference>
<reference evidence="11 12" key="1">
    <citation type="submission" date="2017-12" db="EMBL/GenBank/DDBJ databases">
        <title>Phylogenetic diversity of female urinary microbiome.</title>
        <authorList>
            <person name="Thomas-White K."/>
            <person name="Wolfe A.J."/>
        </authorList>
    </citation>
    <scope>NUCLEOTIDE SEQUENCE [LARGE SCALE GENOMIC DNA]</scope>
    <source>
        <strain evidence="11 12">UMB0898</strain>
    </source>
</reference>
<dbReference type="GO" id="GO:0140359">
    <property type="term" value="F:ABC-type transporter activity"/>
    <property type="evidence" value="ECO:0007669"/>
    <property type="project" value="InterPro"/>
</dbReference>
<feature type="transmembrane region" description="Helical" evidence="8">
    <location>
        <begin position="280"/>
        <end position="303"/>
    </location>
</feature>
<dbReference type="InterPro" id="IPR039421">
    <property type="entry name" value="Type_1_exporter"/>
</dbReference>
<dbReference type="EMBL" id="PKHE01000001">
    <property type="protein sequence ID" value="PKY90677.1"/>
    <property type="molecule type" value="Genomic_DNA"/>
</dbReference>
<feature type="transmembrane region" description="Helical" evidence="8">
    <location>
        <begin position="68"/>
        <end position="90"/>
    </location>
</feature>
<feature type="transmembrane region" description="Helical" evidence="8">
    <location>
        <begin position="256"/>
        <end position="274"/>
    </location>
</feature>
<dbReference type="InterPro" id="IPR003593">
    <property type="entry name" value="AAA+_ATPase"/>
</dbReference>
<dbReference type="InterPro" id="IPR017871">
    <property type="entry name" value="ABC_transporter-like_CS"/>
</dbReference>
<dbReference type="InterPro" id="IPR027417">
    <property type="entry name" value="P-loop_NTPase"/>
</dbReference>
<name>A0A2I1K506_9LACT</name>
<keyword evidence="2" id="KW-0813">Transport</keyword>
<dbReference type="GO" id="GO:0005886">
    <property type="term" value="C:plasma membrane"/>
    <property type="evidence" value="ECO:0007669"/>
    <property type="project" value="UniProtKB-SubCell"/>
</dbReference>
<keyword evidence="5 11" id="KW-0067">ATP-binding</keyword>